<name>E4X166_OIKDI</name>
<evidence type="ECO:0000313" key="3">
    <source>
        <dbReference type="Proteomes" id="UP000001307"/>
    </source>
</evidence>
<proteinExistence type="predicted"/>
<dbReference type="Proteomes" id="UP000001307">
    <property type="component" value="Unassembled WGS sequence"/>
</dbReference>
<organism evidence="2">
    <name type="scientific">Oikopleura dioica</name>
    <name type="common">Tunicate</name>
    <dbReference type="NCBI Taxonomy" id="34765"/>
    <lineage>
        <taxon>Eukaryota</taxon>
        <taxon>Metazoa</taxon>
        <taxon>Chordata</taxon>
        <taxon>Tunicata</taxon>
        <taxon>Appendicularia</taxon>
        <taxon>Copelata</taxon>
        <taxon>Oikopleuridae</taxon>
        <taxon>Oikopleura</taxon>
    </lineage>
</organism>
<feature type="compositionally biased region" description="Basic residues" evidence="1">
    <location>
        <begin position="58"/>
        <end position="68"/>
    </location>
</feature>
<keyword evidence="3" id="KW-1185">Reference proteome</keyword>
<dbReference type="InParanoid" id="E4X166"/>
<sequence>MVVNKAERIKQAVKREKVREELIEKYGQRWKNKVGVGDKKSGKTKKSKAKGKSEKSNKSKKKKSKKNI</sequence>
<accession>E4X166</accession>
<reference evidence="2" key="1">
    <citation type="journal article" date="2010" name="Science">
        <title>Plasticity of animal genome architecture unmasked by rapid evolution of a pelagic tunicate.</title>
        <authorList>
            <person name="Denoeud F."/>
            <person name="Henriet S."/>
            <person name="Mungpakdee S."/>
            <person name="Aury J.M."/>
            <person name="Da Silva C."/>
            <person name="Brinkmann H."/>
            <person name="Mikhaleva J."/>
            <person name="Olsen L.C."/>
            <person name="Jubin C."/>
            <person name="Canestro C."/>
            <person name="Bouquet J.M."/>
            <person name="Danks G."/>
            <person name="Poulain J."/>
            <person name="Campsteijn C."/>
            <person name="Adamski M."/>
            <person name="Cross I."/>
            <person name="Yadetie F."/>
            <person name="Muffato M."/>
            <person name="Louis A."/>
            <person name="Butcher S."/>
            <person name="Tsagkogeorga G."/>
            <person name="Konrad A."/>
            <person name="Singh S."/>
            <person name="Jensen M.F."/>
            <person name="Cong E.H."/>
            <person name="Eikeseth-Otteraa H."/>
            <person name="Noel B."/>
            <person name="Anthouard V."/>
            <person name="Porcel B.M."/>
            <person name="Kachouri-Lafond R."/>
            <person name="Nishino A."/>
            <person name="Ugolini M."/>
            <person name="Chourrout P."/>
            <person name="Nishida H."/>
            <person name="Aasland R."/>
            <person name="Huzurbazar S."/>
            <person name="Westhof E."/>
            <person name="Delsuc F."/>
            <person name="Lehrach H."/>
            <person name="Reinhardt R."/>
            <person name="Weissenbach J."/>
            <person name="Roy S.W."/>
            <person name="Artiguenave F."/>
            <person name="Postlethwait J.H."/>
            <person name="Manak J.R."/>
            <person name="Thompson E.M."/>
            <person name="Jaillon O."/>
            <person name="Du Pasquier L."/>
            <person name="Boudinot P."/>
            <person name="Liberles D.A."/>
            <person name="Volff J.N."/>
            <person name="Philippe H."/>
            <person name="Lenhard B."/>
            <person name="Roest Crollius H."/>
            <person name="Wincker P."/>
            <person name="Chourrout D."/>
        </authorList>
    </citation>
    <scope>NUCLEOTIDE SEQUENCE [LARGE SCALE GENOMIC DNA]</scope>
</reference>
<feature type="region of interest" description="Disordered" evidence="1">
    <location>
        <begin position="29"/>
        <end position="68"/>
    </location>
</feature>
<gene>
    <name evidence="2" type="ORF">GSOID_T00015995001</name>
</gene>
<evidence type="ECO:0000256" key="1">
    <source>
        <dbReference type="SAM" id="MobiDB-lite"/>
    </source>
</evidence>
<dbReference type="AlphaFoldDB" id="E4X166"/>
<protein>
    <submittedName>
        <fullName evidence="2">Uncharacterized protein</fullName>
    </submittedName>
</protein>
<dbReference type="OrthoDB" id="10476194at2759"/>
<evidence type="ECO:0000313" key="2">
    <source>
        <dbReference type="EMBL" id="CBY23546.1"/>
    </source>
</evidence>
<dbReference type="EMBL" id="FN653021">
    <property type="protein sequence ID" value="CBY23546.1"/>
    <property type="molecule type" value="Genomic_DNA"/>
</dbReference>